<comment type="caution">
    <text evidence="2">The sequence shown here is derived from an EMBL/GenBank/DDBJ whole genome shotgun (WGS) entry which is preliminary data.</text>
</comment>
<keyword evidence="1" id="KW-1133">Transmembrane helix</keyword>
<evidence type="ECO:0000313" key="2">
    <source>
        <dbReference type="EMBL" id="KRX97535.1"/>
    </source>
</evidence>
<dbReference type="EMBL" id="JYDU01000030">
    <property type="protein sequence ID" value="KRX97535.1"/>
    <property type="molecule type" value="Genomic_DNA"/>
</dbReference>
<sequence>MFGVLVFTASKRLIFLHMDSSFKSAVDQSMPELSSTKLKVELSFLPLLVMAEMYEIFHGCALQSLSSGQLHVNFIFQPGGCCNVLVVASGRPDADRWTGVAELALRIGLGPRLERPVITEQIRLIVSTLIESAEQQLLIIRRNITANSANYEYFRTMLTCFADSLYNNHCFGLLIFDGASFHGQDADHWDPIELAALVSLARRFCPKPGCGVQLRLFLNSPNQPTEPLLHCVYMHRLMGQFYAFALACMPHAAMIDCLAEVRLQIQRLFAEESTVTTGKRDLLKGTIEMLDKLCGDLLKLKNAADDCDVFRIVTDWKLLKKFYTGKKMCSDVQMLSVLLHRLEKNIVKLIEKLDRDIDPVKLNSLCSLASVLEEGICRLDLVNCTPLVSNHVDADAYLFGLLGTAWQIRFGSPELINDCMLKLFYWKESQLNRTNMLCQCTDTNVFAIIRLDVLVHHLLFKDKLKRWWCDIFKLTKRNNTEIVTNRFFLIASYASHFSPTLAIEQSICLAQHLTNMFHKCWYSTLEMRDLLLLLLLFFVFLKYFTVWNICCDDDRQCCVVGHWSCHCPVALLPVAFVCRLKRVVAS</sequence>
<proteinExistence type="predicted"/>
<dbReference type="Proteomes" id="UP000054815">
    <property type="component" value="Unassembled WGS sequence"/>
</dbReference>
<protein>
    <submittedName>
        <fullName evidence="2">Uncharacterized protein</fullName>
    </submittedName>
</protein>
<keyword evidence="1" id="KW-0472">Membrane</keyword>
<evidence type="ECO:0000313" key="3">
    <source>
        <dbReference type="Proteomes" id="UP000054815"/>
    </source>
</evidence>
<accession>A0A0V0YB95</accession>
<keyword evidence="1" id="KW-0812">Transmembrane</keyword>
<feature type="transmembrane region" description="Helical" evidence="1">
    <location>
        <begin position="530"/>
        <end position="549"/>
    </location>
</feature>
<reference evidence="2 3" key="1">
    <citation type="submission" date="2015-01" db="EMBL/GenBank/DDBJ databases">
        <title>Evolution of Trichinella species and genotypes.</title>
        <authorList>
            <person name="Korhonen P.K."/>
            <person name="Edoardo P."/>
            <person name="Giuseppe L.R."/>
            <person name="Gasser R.B."/>
        </authorList>
    </citation>
    <scope>NUCLEOTIDE SEQUENCE [LARGE SCALE GENOMIC DNA]</scope>
    <source>
        <strain evidence="2">ISS141</strain>
    </source>
</reference>
<organism evidence="2 3">
    <name type="scientific">Trichinella pseudospiralis</name>
    <name type="common">Parasitic roundworm</name>
    <dbReference type="NCBI Taxonomy" id="6337"/>
    <lineage>
        <taxon>Eukaryota</taxon>
        <taxon>Metazoa</taxon>
        <taxon>Ecdysozoa</taxon>
        <taxon>Nematoda</taxon>
        <taxon>Enoplea</taxon>
        <taxon>Dorylaimia</taxon>
        <taxon>Trichinellida</taxon>
        <taxon>Trichinellidae</taxon>
        <taxon>Trichinella</taxon>
    </lineage>
</organism>
<gene>
    <name evidence="2" type="ORF">T4E_11720</name>
</gene>
<evidence type="ECO:0000256" key="1">
    <source>
        <dbReference type="SAM" id="Phobius"/>
    </source>
</evidence>
<name>A0A0V0YB95_TRIPS</name>
<dbReference type="AlphaFoldDB" id="A0A0V0YB95"/>